<organism evidence="1 2">
    <name type="scientific">Helicobacter pylori (strain 51)</name>
    <dbReference type="NCBI Taxonomy" id="290847"/>
    <lineage>
        <taxon>Bacteria</taxon>
        <taxon>Pseudomonadati</taxon>
        <taxon>Campylobacterota</taxon>
        <taxon>Epsilonproteobacteria</taxon>
        <taxon>Campylobacterales</taxon>
        <taxon>Helicobacteraceae</taxon>
        <taxon>Helicobacter</taxon>
    </lineage>
</organism>
<dbReference type="Proteomes" id="UP000002224">
    <property type="component" value="Chromosome"/>
</dbReference>
<evidence type="ECO:0000313" key="2">
    <source>
        <dbReference type="Proteomes" id="UP000002224"/>
    </source>
</evidence>
<dbReference type="EMBL" id="CP000012">
    <property type="protein sequence ID" value="ACX97636.1"/>
    <property type="molecule type" value="Genomic_DNA"/>
</dbReference>
<sequence length="36" mass="4192">MKFYSKNEVLQKRVFKQQLSKLALQSLFLIAEYGAA</sequence>
<dbReference type="AlphaFoldDB" id="A0AAI7ZVF0"/>
<gene>
    <name evidence="1" type="ordered locus">KHP_0425</name>
</gene>
<evidence type="ECO:0000313" key="1">
    <source>
        <dbReference type="EMBL" id="ACX97636.1"/>
    </source>
</evidence>
<proteinExistence type="predicted"/>
<name>A0AAI7ZVF0_HELP1</name>
<reference evidence="2" key="1">
    <citation type="submission" date="2004-08" db="EMBL/GenBank/DDBJ databases">
        <title>Genome sequence of Helicobacter pylori strain 51.</title>
        <authorList>
            <person name="Kim S."/>
            <person name="Lee W.K."/>
            <person name="Choi S.H."/>
            <person name="Kang S."/>
            <person name="Park H.S."/>
            <person name="Kim Y.S."/>
            <person name="Lee S.G."/>
            <person name="Byun E.Y."/>
            <person name="Jeong J.E."/>
            <person name="Park Y.H."/>
            <person name="Lee E.J."/>
            <person name="Kim J.S."/>
            <person name="Ryu B.D."/>
            <person name="Lee Y.S."/>
            <person name="Hahn Y."/>
            <person name="Yeom Y.I."/>
            <person name="Park S.G."/>
            <person name="Youn H.S."/>
            <person name="Ko G.H."/>
            <person name="Choi M.B."/>
            <person name="Park C.H."/>
            <person name="Lim J.Y."/>
            <person name="Bae D.W."/>
            <person name="Song J.Y."/>
            <person name="Park J.U."/>
            <person name="Kang H.L."/>
            <person name="Baik S.C."/>
            <person name="Cho M.J."/>
            <person name="Yoo H.S."/>
            <person name="Rhee K.H."/>
        </authorList>
    </citation>
    <scope>NUCLEOTIDE SEQUENCE [LARGE SCALE GENOMIC DNA]</scope>
    <source>
        <strain evidence="2">51</strain>
    </source>
</reference>
<accession>A0AAI7ZVF0</accession>
<dbReference type="KEGG" id="hpd:KHP_0425"/>
<protein>
    <submittedName>
        <fullName evidence="1">Uncharacterized protein</fullName>
    </submittedName>
</protein>